<reference evidence="1" key="1">
    <citation type="submission" date="2021-06" db="EMBL/GenBank/DDBJ databases">
        <authorList>
            <person name="Hodson N. C."/>
            <person name="Mongue J. A."/>
            <person name="Jaron S. K."/>
        </authorList>
    </citation>
    <scope>NUCLEOTIDE SEQUENCE</scope>
</reference>
<evidence type="ECO:0000313" key="2">
    <source>
        <dbReference type="Proteomes" id="UP000708208"/>
    </source>
</evidence>
<comment type="caution">
    <text evidence="1">The sequence shown here is derived from an EMBL/GenBank/DDBJ whole genome shotgun (WGS) entry which is preliminary data.</text>
</comment>
<organism evidence="1 2">
    <name type="scientific">Allacma fusca</name>
    <dbReference type="NCBI Taxonomy" id="39272"/>
    <lineage>
        <taxon>Eukaryota</taxon>
        <taxon>Metazoa</taxon>
        <taxon>Ecdysozoa</taxon>
        <taxon>Arthropoda</taxon>
        <taxon>Hexapoda</taxon>
        <taxon>Collembola</taxon>
        <taxon>Symphypleona</taxon>
        <taxon>Sminthuridae</taxon>
        <taxon>Allacma</taxon>
    </lineage>
</organism>
<protein>
    <submittedName>
        <fullName evidence="1">Uncharacterized protein</fullName>
    </submittedName>
</protein>
<dbReference type="Proteomes" id="UP000708208">
    <property type="component" value="Unassembled WGS sequence"/>
</dbReference>
<proteinExistence type="predicted"/>
<keyword evidence="2" id="KW-1185">Reference proteome</keyword>
<evidence type="ECO:0000313" key="1">
    <source>
        <dbReference type="EMBL" id="CAG7820203.1"/>
    </source>
</evidence>
<gene>
    <name evidence="1" type="ORF">AFUS01_LOCUS30606</name>
</gene>
<dbReference type="EMBL" id="CAJVCH010472460">
    <property type="protein sequence ID" value="CAG7820203.1"/>
    <property type="molecule type" value="Genomic_DNA"/>
</dbReference>
<name>A0A8J2LD83_9HEXA</name>
<accession>A0A8J2LD83</accession>
<sequence length="69" mass="8142">MRLFFLLKKYINCGSHIARRHCDNGYDVLSNCKMGRPSRWQITNCCLQVTIRFGFMIKIVDARECIQDI</sequence>
<dbReference type="AlphaFoldDB" id="A0A8J2LD83"/>